<gene>
    <name evidence="2" type="ORF">EYF80_049701</name>
</gene>
<feature type="region of interest" description="Disordered" evidence="1">
    <location>
        <begin position="205"/>
        <end position="233"/>
    </location>
</feature>
<feature type="compositionally biased region" description="Polar residues" evidence="1">
    <location>
        <begin position="218"/>
        <end position="233"/>
    </location>
</feature>
<protein>
    <submittedName>
        <fullName evidence="2">Uncharacterized protein</fullName>
    </submittedName>
</protein>
<evidence type="ECO:0000313" key="2">
    <source>
        <dbReference type="EMBL" id="TNN40142.1"/>
    </source>
</evidence>
<organism evidence="2 3">
    <name type="scientific">Liparis tanakae</name>
    <name type="common">Tanaka's snailfish</name>
    <dbReference type="NCBI Taxonomy" id="230148"/>
    <lineage>
        <taxon>Eukaryota</taxon>
        <taxon>Metazoa</taxon>
        <taxon>Chordata</taxon>
        <taxon>Craniata</taxon>
        <taxon>Vertebrata</taxon>
        <taxon>Euteleostomi</taxon>
        <taxon>Actinopterygii</taxon>
        <taxon>Neopterygii</taxon>
        <taxon>Teleostei</taxon>
        <taxon>Neoteleostei</taxon>
        <taxon>Acanthomorphata</taxon>
        <taxon>Eupercaria</taxon>
        <taxon>Perciformes</taxon>
        <taxon>Cottioidei</taxon>
        <taxon>Cottales</taxon>
        <taxon>Liparidae</taxon>
        <taxon>Liparis</taxon>
    </lineage>
</organism>
<name>A0A4Z2FIN2_9TELE</name>
<proteinExistence type="predicted"/>
<accession>A0A4Z2FIN2</accession>
<feature type="region of interest" description="Disordered" evidence="1">
    <location>
        <begin position="93"/>
        <end position="112"/>
    </location>
</feature>
<comment type="caution">
    <text evidence="2">The sequence shown here is derived from an EMBL/GenBank/DDBJ whole genome shotgun (WGS) entry which is preliminary data.</text>
</comment>
<dbReference type="EMBL" id="SRLO01001215">
    <property type="protein sequence ID" value="TNN40142.1"/>
    <property type="molecule type" value="Genomic_DNA"/>
</dbReference>
<evidence type="ECO:0000313" key="3">
    <source>
        <dbReference type="Proteomes" id="UP000314294"/>
    </source>
</evidence>
<evidence type="ECO:0000256" key="1">
    <source>
        <dbReference type="SAM" id="MobiDB-lite"/>
    </source>
</evidence>
<dbReference type="AlphaFoldDB" id="A0A4Z2FIN2"/>
<reference evidence="2 3" key="1">
    <citation type="submission" date="2019-03" db="EMBL/GenBank/DDBJ databases">
        <title>First draft genome of Liparis tanakae, snailfish: a comprehensive survey of snailfish specific genes.</title>
        <authorList>
            <person name="Kim W."/>
            <person name="Song I."/>
            <person name="Jeong J.-H."/>
            <person name="Kim D."/>
            <person name="Kim S."/>
            <person name="Ryu S."/>
            <person name="Song J.Y."/>
            <person name="Lee S.K."/>
        </authorList>
    </citation>
    <scope>NUCLEOTIDE SEQUENCE [LARGE SCALE GENOMIC DNA]</scope>
    <source>
        <tissue evidence="2">Muscle</tissue>
    </source>
</reference>
<feature type="compositionally biased region" description="Polar residues" evidence="1">
    <location>
        <begin position="134"/>
        <end position="151"/>
    </location>
</feature>
<dbReference type="Proteomes" id="UP000314294">
    <property type="component" value="Unassembled WGS sequence"/>
</dbReference>
<sequence length="233" mass="25391">MNLLKNQTLHPHLRDEEALVVENAIRLAVDSIVNVLYGVSSARTHEYQRTVADRDQQIQRLEGSVAEIARELKVLRRQGCTCALLGKERSLVTSQPTTEESGFEPSGVDAETTAGQREGDMSVSLGLFARPPSHVSSQSHESALLPSSPSQMGLDRSGVSDSSGASEDAGNLPRSPGGGLVIKEEPCDMDTVLIKWEMSEERFRDLQESPGSLDMENPCTSSNEYSRLHSINL</sequence>
<keyword evidence="3" id="KW-1185">Reference proteome</keyword>
<feature type="region of interest" description="Disordered" evidence="1">
    <location>
        <begin position="127"/>
        <end position="184"/>
    </location>
</feature>
<dbReference type="OrthoDB" id="8897098at2759"/>